<organism evidence="2 3">
    <name type="scientific">Fusarium beomiforme</name>
    <dbReference type="NCBI Taxonomy" id="44412"/>
    <lineage>
        <taxon>Eukaryota</taxon>
        <taxon>Fungi</taxon>
        <taxon>Dikarya</taxon>
        <taxon>Ascomycota</taxon>
        <taxon>Pezizomycotina</taxon>
        <taxon>Sordariomycetes</taxon>
        <taxon>Hypocreomycetidae</taxon>
        <taxon>Hypocreales</taxon>
        <taxon>Nectriaceae</taxon>
        <taxon>Fusarium</taxon>
        <taxon>Fusarium burgessii species complex</taxon>
    </lineage>
</organism>
<evidence type="ECO:0000259" key="1">
    <source>
        <dbReference type="Pfam" id="PF20150"/>
    </source>
</evidence>
<evidence type="ECO:0000313" key="2">
    <source>
        <dbReference type="EMBL" id="KAF4341272.1"/>
    </source>
</evidence>
<reference evidence="2" key="2">
    <citation type="submission" date="2020-02" db="EMBL/GenBank/DDBJ databases">
        <title>Identification and distribution of gene clusters putatively required for synthesis of sphingolipid metabolism inhibitors in phylogenetically diverse species of the filamentous fungus Fusarium.</title>
        <authorList>
            <person name="Kim H.-S."/>
            <person name="Busman M."/>
            <person name="Brown D.W."/>
            <person name="Divon H."/>
            <person name="Uhlig S."/>
            <person name="Proctor R.H."/>
        </authorList>
    </citation>
    <scope>NUCLEOTIDE SEQUENCE</scope>
    <source>
        <strain evidence="2">NRRL 25174</strain>
    </source>
</reference>
<dbReference type="AlphaFoldDB" id="A0A9P5ANZ5"/>
<dbReference type="Proteomes" id="UP000730481">
    <property type="component" value="Unassembled WGS sequence"/>
</dbReference>
<reference evidence="2" key="1">
    <citation type="journal article" date="2017" name="Mycologia">
        <title>Fusarium algeriense, sp. nov., a novel toxigenic crown rot pathogen of durum wheat from Algeria is nested in the Fusarium burgessii species complex.</title>
        <authorList>
            <person name="Laraba I."/>
            <person name="Keddad A."/>
            <person name="Boureghda H."/>
            <person name="Abdallah N."/>
            <person name="Vaughan M.M."/>
            <person name="Proctor R.H."/>
            <person name="Busman M."/>
            <person name="O'Donnell K."/>
        </authorList>
    </citation>
    <scope>NUCLEOTIDE SEQUENCE</scope>
    <source>
        <strain evidence="2">NRRL 25174</strain>
    </source>
</reference>
<keyword evidence="3" id="KW-1185">Reference proteome</keyword>
<accession>A0A9P5ANZ5</accession>
<protein>
    <submittedName>
        <fullName evidence="2">Tetracycline resistance</fullName>
    </submittedName>
</protein>
<dbReference type="EMBL" id="PVQB02000198">
    <property type="protein sequence ID" value="KAF4341272.1"/>
    <property type="molecule type" value="Genomic_DNA"/>
</dbReference>
<gene>
    <name evidence="2" type="ORF">FBEOM_4745</name>
</gene>
<dbReference type="InterPro" id="IPR045518">
    <property type="entry name" value="2EXR"/>
</dbReference>
<proteinExistence type="predicted"/>
<dbReference type="OrthoDB" id="3557569at2759"/>
<feature type="domain" description="2EXR" evidence="1">
    <location>
        <begin position="17"/>
        <end position="124"/>
    </location>
</feature>
<name>A0A9P5ANZ5_9HYPO</name>
<dbReference type="Pfam" id="PF20150">
    <property type="entry name" value="2EXR"/>
    <property type="match status" value="1"/>
</dbReference>
<evidence type="ECO:0000313" key="3">
    <source>
        <dbReference type="Proteomes" id="UP000730481"/>
    </source>
</evidence>
<comment type="caution">
    <text evidence="2">The sequence shown here is derived from an EMBL/GenBank/DDBJ whole genome shotgun (WGS) entry which is preliminary data.</text>
</comment>
<sequence>MPSEQPQPAGLRRPDTFHGFSQLPPELRLTIMELALEPHGHTAQICPLEGDVSANEPDPKNTSKVTLNFVLEREHEIYKMNDLNYLESFSTKKGIPGGINRGMWRACKESRELMVKKTKGPFEAYFNNHFIAYLLGFFPNTDMIHLIGVPPGLDAVVTKGASPSPMLMRRVDEETRSRSILLVNYDPF</sequence>